<evidence type="ECO:0000256" key="1">
    <source>
        <dbReference type="SAM" id="MobiDB-lite"/>
    </source>
</evidence>
<evidence type="ECO:0000313" key="3">
    <source>
        <dbReference type="EMBL" id="CBY15629.1"/>
    </source>
</evidence>
<feature type="region of interest" description="Disordered" evidence="1">
    <location>
        <begin position="123"/>
        <end position="172"/>
    </location>
</feature>
<dbReference type="AlphaFoldDB" id="E4Y182"/>
<proteinExistence type="predicted"/>
<sequence>MTFPFCFLSFPMHLQFAQVTLTFIDGKKVSFSYRFQGQFHDPNTGSVYVMTTDHQQNGTWRSGQGQYAQPGVVMQPLVSQPNGEIIHEQKWGQLYAHQDEHLPNEEHHMPTITYQDAPVIQMQEDTSSPDPQLEAAVEPSPGEQQANLQPDFQQEKQTTLTPVFGLEISQES</sequence>
<gene>
    <name evidence="3" type="ORF">GSOID_T00013929001</name>
</gene>
<keyword evidence="4" id="KW-1185">Reference proteome</keyword>
<feature type="signal peptide" evidence="2">
    <location>
        <begin position="1"/>
        <end position="17"/>
    </location>
</feature>
<feature type="compositionally biased region" description="Polar residues" evidence="1">
    <location>
        <begin position="142"/>
        <end position="161"/>
    </location>
</feature>
<evidence type="ECO:0000256" key="2">
    <source>
        <dbReference type="SAM" id="SignalP"/>
    </source>
</evidence>
<feature type="chain" id="PRO_5003193561" evidence="2">
    <location>
        <begin position="18"/>
        <end position="172"/>
    </location>
</feature>
<evidence type="ECO:0000313" key="4">
    <source>
        <dbReference type="Proteomes" id="UP000001307"/>
    </source>
</evidence>
<organism evidence="3">
    <name type="scientific">Oikopleura dioica</name>
    <name type="common">Tunicate</name>
    <dbReference type="NCBI Taxonomy" id="34765"/>
    <lineage>
        <taxon>Eukaryota</taxon>
        <taxon>Metazoa</taxon>
        <taxon>Chordata</taxon>
        <taxon>Tunicata</taxon>
        <taxon>Appendicularia</taxon>
        <taxon>Copelata</taxon>
        <taxon>Oikopleuridae</taxon>
        <taxon>Oikopleura</taxon>
    </lineage>
</organism>
<dbReference type="Proteomes" id="UP000001307">
    <property type="component" value="Unassembled WGS sequence"/>
</dbReference>
<keyword evidence="2" id="KW-0732">Signal</keyword>
<protein>
    <submittedName>
        <fullName evidence="3">Uncharacterized protein</fullName>
    </submittedName>
</protein>
<reference evidence="3" key="1">
    <citation type="journal article" date="2010" name="Science">
        <title>Plasticity of animal genome architecture unmasked by rapid evolution of a pelagic tunicate.</title>
        <authorList>
            <person name="Denoeud F."/>
            <person name="Henriet S."/>
            <person name="Mungpakdee S."/>
            <person name="Aury J.M."/>
            <person name="Da Silva C."/>
            <person name="Brinkmann H."/>
            <person name="Mikhaleva J."/>
            <person name="Olsen L.C."/>
            <person name="Jubin C."/>
            <person name="Canestro C."/>
            <person name="Bouquet J.M."/>
            <person name="Danks G."/>
            <person name="Poulain J."/>
            <person name="Campsteijn C."/>
            <person name="Adamski M."/>
            <person name="Cross I."/>
            <person name="Yadetie F."/>
            <person name="Muffato M."/>
            <person name="Louis A."/>
            <person name="Butcher S."/>
            <person name="Tsagkogeorga G."/>
            <person name="Konrad A."/>
            <person name="Singh S."/>
            <person name="Jensen M.F."/>
            <person name="Cong E.H."/>
            <person name="Eikeseth-Otteraa H."/>
            <person name="Noel B."/>
            <person name="Anthouard V."/>
            <person name="Porcel B.M."/>
            <person name="Kachouri-Lafond R."/>
            <person name="Nishino A."/>
            <person name="Ugolini M."/>
            <person name="Chourrout P."/>
            <person name="Nishida H."/>
            <person name="Aasland R."/>
            <person name="Huzurbazar S."/>
            <person name="Westhof E."/>
            <person name="Delsuc F."/>
            <person name="Lehrach H."/>
            <person name="Reinhardt R."/>
            <person name="Weissenbach J."/>
            <person name="Roy S.W."/>
            <person name="Artiguenave F."/>
            <person name="Postlethwait J.H."/>
            <person name="Manak J.R."/>
            <person name="Thompson E.M."/>
            <person name="Jaillon O."/>
            <person name="Du Pasquier L."/>
            <person name="Boudinot P."/>
            <person name="Liberles D.A."/>
            <person name="Volff J.N."/>
            <person name="Philippe H."/>
            <person name="Lenhard B."/>
            <person name="Roest Crollius H."/>
            <person name="Wincker P."/>
            <person name="Chourrout D."/>
        </authorList>
    </citation>
    <scope>NUCLEOTIDE SEQUENCE [LARGE SCALE GENOMIC DNA]</scope>
</reference>
<name>E4Y182_OIKDI</name>
<accession>E4Y182</accession>
<dbReference type="InParanoid" id="E4Y182"/>
<dbReference type="EMBL" id="FN653585">
    <property type="protein sequence ID" value="CBY15629.1"/>
    <property type="molecule type" value="Genomic_DNA"/>
</dbReference>